<dbReference type="PROSITE" id="PS50162">
    <property type="entry name" value="RECA_2"/>
    <property type="match status" value="1"/>
</dbReference>
<protein>
    <recommendedName>
        <fullName evidence="14">GTP-binding protein ypt1</fullName>
    </recommendedName>
</protein>
<sequence>MTDLFRVLPHFPDGPFANLMPVLERHGVTTADLLSLDIADIGKRTQLPLLDISRLSNAVVAALHRDLGVSRVPAASPSPLKRTLEELTNRPLVISTLDDDLDRALGGGIPTGYVTEIAGESGVGKTQFLLSLMLAVQLPSPHGLGRRALYISTEAPLSTTRLRQILASNPLLSGLSEEERPTTDAIIVGSVADLESQEHILRFQVPVEVERSNIGLLVLDSVAANYRAEFERGVTKNHGSNMGARSNELIRLGALLRDLAQKYNLAVVVANQVGDRFSSPLVPRSSRMAPPRSSYLGRMTQESPLASRSKGRPPAAPEMLEPPSSMAEAFRSSMPEPPRFDDPGPLALPALELDHQQRWFTGWGDDPLADYGLKTPSLGLVWSTQIACRVALFKRAVYGMQEYAGDEEDGNLPSSTSWRRWMKVVFAPHVQAAGQGLDGAVEYDYLFKLLLIGDSGVGKSCLLLRFADDTYTESYISTIGVDFKIRTIELDGKTVKLQIWDTAGQERFRTITSSYYRGAHGICVVYDVTDMDSFNNVKQWLQEIDRYATEGVNKLLVGNKSDMADKKVVEYTVAKEFADSLGIPFLETSAKNASNVEQAFLTMARQIKERMGTTTANNEKRSVQVGPGQNVSSSPSGGCC</sequence>
<dbReference type="Gene3D" id="3.40.50.300">
    <property type="entry name" value="P-loop containing nucleotide triphosphate hydrolases"/>
    <property type="match status" value="2"/>
</dbReference>
<dbReference type="Pfam" id="PF00071">
    <property type="entry name" value="Ras"/>
    <property type="match status" value="1"/>
</dbReference>
<feature type="compositionally biased region" description="Polar residues" evidence="15">
    <location>
        <begin position="627"/>
        <end position="640"/>
    </location>
</feature>
<dbReference type="GO" id="GO:0006310">
    <property type="term" value="P:DNA recombination"/>
    <property type="evidence" value="ECO:0007669"/>
    <property type="project" value="UniProtKB-ARBA"/>
</dbReference>
<accession>A0A0G4NFZ4</accession>
<dbReference type="PRINTS" id="PR00449">
    <property type="entry name" value="RASTRNSFRMNG"/>
</dbReference>
<dbReference type="EMBL" id="CVQI01034717">
    <property type="protein sequence ID" value="CRK45304.1"/>
    <property type="molecule type" value="Genomic_DNA"/>
</dbReference>
<evidence type="ECO:0000256" key="3">
    <source>
        <dbReference type="ARBA" id="ARBA00022448"/>
    </source>
</evidence>
<dbReference type="InterPro" id="IPR020588">
    <property type="entry name" value="RecA_ATP-bd"/>
</dbReference>
<evidence type="ECO:0000256" key="5">
    <source>
        <dbReference type="ARBA" id="ARBA00022763"/>
    </source>
</evidence>
<dbReference type="GO" id="GO:0061982">
    <property type="term" value="P:meiosis I cell cycle process"/>
    <property type="evidence" value="ECO:0007669"/>
    <property type="project" value="UniProtKB-ARBA"/>
</dbReference>
<feature type="domain" description="RecA family profile 1" evidence="16">
    <location>
        <begin position="90"/>
        <end position="273"/>
    </location>
</feature>
<dbReference type="GO" id="GO:0015031">
    <property type="term" value="P:protein transport"/>
    <property type="evidence" value="ECO:0007669"/>
    <property type="project" value="UniProtKB-KW"/>
</dbReference>
<evidence type="ECO:0000256" key="15">
    <source>
        <dbReference type="SAM" id="MobiDB-lite"/>
    </source>
</evidence>
<dbReference type="InterPro" id="IPR047348">
    <property type="entry name" value="XRCC3-like_C"/>
</dbReference>
<dbReference type="SMART" id="SM00382">
    <property type="entry name" value="AAA"/>
    <property type="match status" value="1"/>
</dbReference>
<dbReference type="GO" id="GO:0006281">
    <property type="term" value="P:DNA repair"/>
    <property type="evidence" value="ECO:0007669"/>
    <property type="project" value="UniProtKB-KW"/>
</dbReference>
<name>A0A0G4NFZ4_VERLO</name>
<dbReference type="InterPro" id="IPR001806">
    <property type="entry name" value="Small_GTPase"/>
</dbReference>
<evidence type="ECO:0000313" key="17">
    <source>
        <dbReference type="EMBL" id="CRK45304.1"/>
    </source>
</evidence>
<keyword evidence="7" id="KW-0653">Protein transport</keyword>
<comment type="similarity">
    <text evidence="2">Belongs to the small GTPase superfamily. Rab family.</text>
</comment>
<dbReference type="FunFam" id="3.40.50.300:FF:000069">
    <property type="entry name" value="Ras GTP-binding protein YPT1"/>
    <property type="match status" value="1"/>
</dbReference>
<keyword evidence="11" id="KW-0449">Lipoprotein</keyword>
<gene>
    <name evidence="17" type="ORF">BN1723_006531</name>
</gene>
<evidence type="ECO:0000256" key="12">
    <source>
        <dbReference type="ARBA" id="ARBA00023289"/>
    </source>
</evidence>
<dbReference type="CDD" id="cd01869">
    <property type="entry name" value="Rab1_Ypt1"/>
    <property type="match status" value="1"/>
</dbReference>
<dbReference type="GO" id="GO:0005524">
    <property type="term" value="F:ATP binding"/>
    <property type="evidence" value="ECO:0007669"/>
    <property type="project" value="UniProtKB-KW"/>
</dbReference>
<evidence type="ECO:0000256" key="7">
    <source>
        <dbReference type="ARBA" id="ARBA00022927"/>
    </source>
</evidence>
<proteinExistence type="inferred from homology"/>
<keyword evidence="10" id="KW-0539">Nucleus</keyword>
<dbReference type="InterPro" id="IPR003593">
    <property type="entry name" value="AAA+_ATPase"/>
</dbReference>
<dbReference type="InterPro" id="IPR057289">
    <property type="entry name" value="Rab1/Ypt1"/>
</dbReference>
<reference evidence="18" key="1">
    <citation type="submission" date="2015-05" db="EMBL/GenBank/DDBJ databases">
        <authorList>
            <person name="Fogelqvist Johan"/>
        </authorList>
    </citation>
    <scope>NUCLEOTIDE SEQUENCE [LARGE SCALE GENOMIC DNA]</scope>
</reference>
<dbReference type="GO" id="GO:0005634">
    <property type="term" value="C:nucleus"/>
    <property type="evidence" value="ECO:0007669"/>
    <property type="project" value="UniProtKB-SubCell"/>
</dbReference>
<organism evidence="17 18">
    <name type="scientific">Verticillium longisporum</name>
    <name type="common">Verticillium dahliae var. longisporum</name>
    <dbReference type="NCBI Taxonomy" id="100787"/>
    <lineage>
        <taxon>Eukaryota</taxon>
        <taxon>Fungi</taxon>
        <taxon>Dikarya</taxon>
        <taxon>Ascomycota</taxon>
        <taxon>Pezizomycotina</taxon>
        <taxon>Sordariomycetes</taxon>
        <taxon>Hypocreomycetidae</taxon>
        <taxon>Glomerellales</taxon>
        <taxon>Plectosphaerellaceae</taxon>
        <taxon>Verticillium</taxon>
    </lineage>
</organism>
<dbReference type="CDD" id="cd19491">
    <property type="entry name" value="XRCC3"/>
    <property type="match status" value="1"/>
</dbReference>
<dbReference type="InterPro" id="IPR013632">
    <property type="entry name" value="Rad51_C"/>
</dbReference>
<dbReference type="GO" id="GO:0003924">
    <property type="term" value="F:GTPase activity"/>
    <property type="evidence" value="ECO:0007669"/>
    <property type="project" value="InterPro"/>
</dbReference>
<dbReference type="GO" id="GO:0034045">
    <property type="term" value="C:phagophore assembly site membrane"/>
    <property type="evidence" value="ECO:0007669"/>
    <property type="project" value="UniProtKB-SubCell"/>
</dbReference>
<evidence type="ECO:0000256" key="10">
    <source>
        <dbReference type="ARBA" id="ARBA00023242"/>
    </source>
</evidence>
<dbReference type="SUPFAM" id="SSF52540">
    <property type="entry name" value="P-loop containing nucleoside triphosphate hydrolases"/>
    <property type="match status" value="2"/>
</dbReference>
<keyword evidence="8" id="KW-0342">GTP-binding</keyword>
<dbReference type="GO" id="GO:0003677">
    <property type="term" value="F:DNA binding"/>
    <property type="evidence" value="ECO:0007669"/>
    <property type="project" value="InterPro"/>
</dbReference>
<feature type="region of interest" description="Disordered" evidence="15">
    <location>
        <begin position="612"/>
        <end position="640"/>
    </location>
</feature>
<dbReference type="SMART" id="SM00173">
    <property type="entry name" value="RAS"/>
    <property type="match status" value="1"/>
</dbReference>
<keyword evidence="9" id="KW-0234">DNA repair</keyword>
<dbReference type="SMART" id="SM00175">
    <property type="entry name" value="RAB"/>
    <property type="match status" value="1"/>
</dbReference>
<dbReference type="PROSITE" id="PS51421">
    <property type="entry name" value="RAS"/>
    <property type="match status" value="1"/>
</dbReference>
<evidence type="ECO:0000256" key="9">
    <source>
        <dbReference type="ARBA" id="ARBA00023204"/>
    </source>
</evidence>
<dbReference type="PANTHER" id="PTHR47977">
    <property type="entry name" value="RAS-RELATED PROTEIN RAB"/>
    <property type="match status" value="1"/>
</dbReference>
<dbReference type="NCBIfam" id="TIGR00231">
    <property type="entry name" value="small_GTP"/>
    <property type="match status" value="1"/>
</dbReference>
<keyword evidence="6" id="KW-0067">ATP-binding</keyword>
<evidence type="ECO:0000256" key="2">
    <source>
        <dbReference type="ARBA" id="ARBA00006270"/>
    </source>
</evidence>
<evidence type="ECO:0000256" key="14">
    <source>
        <dbReference type="ARBA" id="ARBA00074496"/>
    </source>
</evidence>
<feature type="region of interest" description="Disordered" evidence="15">
    <location>
        <begin position="282"/>
        <end position="342"/>
    </location>
</feature>
<dbReference type="GO" id="GO:0005525">
    <property type="term" value="F:GTP binding"/>
    <property type="evidence" value="ECO:0007669"/>
    <property type="project" value="UniProtKB-KW"/>
</dbReference>
<dbReference type="PROSITE" id="PS51419">
    <property type="entry name" value="RAB"/>
    <property type="match status" value="1"/>
</dbReference>
<dbReference type="SMART" id="SM00174">
    <property type="entry name" value="RHO"/>
    <property type="match status" value="1"/>
</dbReference>
<keyword evidence="5" id="KW-0227">DNA damage</keyword>
<evidence type="ECO:0000256" key="6">
    <source>
        <dbReference type="ARBA" id="ARBA00022840"/>
    </source>
</evidence>
<dbReference type="AlphaFoldDB" id="A0A0G4NFZ4"/>
<dbReference type="SMART" id="SM00177">
    <property type="entry name" value="ARF"/>
    <property type="match status" value="1"/>
</dbReference>
<dbReference type="Pfam" id="PF08423">
    <property type="entry name" value="Rad51"/>
    <property type="match status" value="1"/>
</dbReference>
<keyword evidence="12" id="KW-0636">Prenylation</keyword>
<keyword evidence="3" id="KW-0813">Transport</keyword>
<comment type="subcellular location">
    <subcellularLocation>
        <location evidence="1">Nucleus</location>
    </subcellularLocation>
    <subcellularLocation>
        <location evidence="13">Preautophagosomal structure membrane</location>
        <topology evidence="13">Lipid-anchor</topology>
        <orientation evidence="13">Cytoplasmic side</orientation>
    </subcellularLocation>
</comment>
<evidence type="ECO:0000256" key="1">
    <source>
        <dbReference type="ARBA" id="ARBA00004123"/>
    </source>
</evidence>
<keyword evidence="4" id="KW-0547">Nucleotide-binding</keyword>
<dbReference type="GO" id="GO:0140664">
    <property type="term" value="F:ATP-dependent DNA damage sensor activity"/>
    <property type="evidence" value="ECO:0007669"/>
    <property type="project" value="InterPro"/>
</dbReference>
<dbReference type="InterPro" id="IPR027417">
    <property type="entry name" value="P-loop_NTPase"/>
</dbReference>
<evidence type="ECO:0000259" key="16">
    <source>
        <dbReference type="PROSITE" id="PS50162"/>
    </source>
</evidence>
<feature type="compositionally biased region" description="Low complexity" evidence="15">
    <location>
        <begin position="283"/>
        <end position="294"/>
    </location>
</feature>
<dbReference type="InterPro" id="IPR050227">
    <property type="entry name" value="Rab"/>
</dbReference>
<dbReference type="SMART" id="SM00176">
    <property type="entry name" value="RAN"/>
    <property type="match status" value="1"/>
</dbReference>
<dbReference type="PROSITE" id="PS51420">
    <property type="entry name" value="RHO"/>
    <property type="match status" value="1"/>
</dbReference>
<evidence type="ECO:0000256" key="13">
    <source>
        <dbReference type="ARBA" id="ARBA00060489"/>
    </source>
</evidence>
<dbReference type="InterPro" id="IPR005225">
    <property type="entry name" value="Small_GTP-bd"/>
</dbReference>
<dbReference type="Proteomes" id="UP000045706">
    <property type="component" value="Unassembled WGS sequence"/>
</dbReference>
<evidence type="ECO:0000313" key="18">
    <source>
        <dbReference type="Proteomes" id="UP000045706"/>
    </source>
</evidence>
<evidence type="ECO:0000256" key="4">
    <source>
        <dbReference type="ARBA" id="ARBA00022741"/>
    </source>
</evidence>
<evidence type="ECO:0000256" key="11">
    <source>
        <dbReference type="ARBA" id="ARBA00023288"/>
    </source>
</evidence>
<evidence type="ECO:0000256" key="8">
    <source>
        <dbReference type="ARBA" id="ARBA00023134"/>
    </source>
</evidence>